<keyword evidence="3" id="KW-1185">Reference proteome</keyword>
<evidence type="ECO:0000256" key="1">
    <source>
        <dbReference type="SAM" id="MobiDB-lite"/>
    </source>
</evidence>
<feature type="compositionally biased region" description="Polar residues" evidence="1">
    <location>
        <begin position="242"/>
        <end position="272"/>
    </location>
</feature>
<gene>
    <name evidence="2" type="ORF">WIS52_31020</name>
</gene>
<name>A0ABV1KKL7_9PSEU</name>
<feature type="compositionally biased region" description="Polar residues" evidence="1">
    <location>
        <begin position="218"/>
        <end position="227"/>
    </location>
</feature>
<feature type="compositionally biased region" description="Gly residues" evidence="1">
    <location>
        <begin position="68"/>
        <end position="80"/>
    </location>
</feature>
<dbReference type="RefSeq" id="WP_349301991.1">
    <property type="nucleotide sequence ID" value="NZ_JBEDNQ010000019.1"/>
</dbReference>
<sequence length="283" mass="29717">MSAEKSLIQFILDLLKDPKLLAEFKDDPHGVLSTCGLTEFDVEDVREAILLIQDNDEVSFDRDYETGGKFGGGSHGGGGHHTPPPPPVEHVKPGEHSHETAVKYLEKYVTNNHYTYNIDDRDTIVDNSINQNIDTGGGDFFQDIETNSVVASGDGAVAAGGNISDSTITTGNGNIVGDGNSVVDGDDNTVAFGNGSAYSVGDVSAEDGAGISFGGNASGNKSADNSFNTDETTTNVKNTTTFEDSFNVDTDNSTNTSVEDNSSTDILSNNDVSSTVDIDSSLV</sequence>
<accession>A0ABV1KKL7</accession>
<dbReference type="Proteomes" id="UP001494902">
    <property type="component" value="Unassembled WGS sequence"/>
</dbReference>
<evidence type="ECO:0000313" key="3">
    <source>
        <dbReference type="Proteomes" id="UP001494902"/>
    </source>
</evidence>
<dbReference type="InterPro" id="IPR049709">
    <property type="entry name" value="IniB-like_N"/>
</dbReference>
<feature type="region of interest" description="Disordered" evidence="1">
    <location>
        <begin position="218"/>
        <end position="272"/>
    </location>
</feature>
<proteinExistence type="predicted"/>
<dbReference type="EMBL" id="JBEDNQ010000019">
    <property type="protein sequence ID" value="MEQ3554919.1"/>
    <property type="molecule type" value="Genomic_DNA"/>
</dbReference>
<evidence type="ECO:0000313" key="2">
    <source>
        <dbReference type="EMBL" id="MEQ3554919.1"/>
    </source>
</evidence>
<dbReference type="NCBIfam" id="NF038175">
    <property type="entry name" value="IniB_NTERM"/>
    <property type="match status" value="1"/>
</dbReference>
<feature type="compositionally biased region" description="Low complexity" evidence="1">
    <location>
        <begin position="228"/>
        <end position="241"/>
    </location>
</feature>
<feature type="region of interest" description="Disordered" evidence="1">
    <location>
        <begin position="62"/>
        <end position="94"/>
    </location>
</feature>
<organism evidence="2 3">
    <name type="scientific">Pseudonocardia nematodicida</name>
    <dbReference type="NCBI Taxonomy" id="1206997"/>
    <lineage>
        <taxon>Bacteria</taxon>
        <taxon>Bacillati</taxon>
        <taxon>Actinomycetota</taxon>
        <taxon>Actinomycetes</taxon>
        <taxon>Pseudonocardiales</taxon>
        <taxon>Pseudonocardiaceae</taxon>
        <taxon>Pseudonocardia</taxon>
    </lineage>
</organism>
<comment type="caution">
    <text evidence="2">The sequence shown here is derived from an EMBL/GenBank/DDBJ whole genome shotgun (WGS) entry which is preliminary data.</text>
</comment>
<protein>
    <submittedName>
        <fullName evidence="2">IniB N-terminal domain-containing protein</fullName>
    </submittedName>
</protein>
<reference evidence="2 3" key="1">
    <citation type="submission" date="2024-03" db="EMBL/GenBank/DDBJ databases">
        <title>Draft genome sequence of Pseudonocardia nematodicida JCM 31783.</title>
        <authorList>
            <person name="Butdee W."/>
            <person name="Duangmal K."/>
        </authorList>
    </citation>
    <scope>NUCLEOTIDE SEQUENCE [LARGE SCALE GENOMIC DNA]</scope>
    <source>
        <strain evidence="2 3">JCM 31783</strain>
    </source>
</reference>